<dbReference type="RefSeq" id="XP_020897586.1">
    <property type="nucleotide sequence ID" value="XM_021041927.2"/>
</dbReference>
<dbReference type="AlphaFoldDB" id="A0A913X1W6"/>
<feature type="transmembrane region" description="Helical" evidence="1">
    <location>
        <begin position="68"/>
        <end position="91"/>
    </location>
</feature>
<dbReference type="OMA" id="FYRWSRI"/>
<sequence length="355" mass="40452">MLKAAYTNKAMNLAEDIVSQQLAEKYQRSLKAEMNKKKIGPRMRKAIREQASILNTKPQWWINLNKGLLVEFIIFLVLQGFNFFTNCWVLVPALTVLSRMRSYQQAQNVTVLNFTAPGICEDLTLWDKAKIDEEVTHFEAVAIVYCLFMALTSILLLTHTLSWLYTLYLSMEKKEIGEKGRSVLIKMKLVFLLGASLLQDIPLSTLTAEIFAVQQGKEGIICWLCKVAGGCGNQKELQSYLDQSQSFLVLNIVAISVTSLWKGISSFYRWSRIPNFEMFFIRACTSLFVGFLFIIVILTPAMLVLTYRYYEPNGTGGLIKDLIDRIVIIGIIFWVMVLTVMFCCPLLNMIRVGNK</sequence>
<keyword evidence="1" id="KW-0812">Transmembrane</keyword>
<feature type="transmembrane region" description="Helical" evidence="1">
    <location>
        <begin position="326"/>
        <end position="350"/>
    </location>
</feature>
<evidence type="ECO:0000313" key="3">
    <source>
        <dbReference type="Proteomes" id="UP000887567"/>
    </source>
</evidence>
<dbReference type="Proteomes" id="UP000887567">
    <property type="component" value="Unplaced"/>
</dbReference>
<accession>A0A913X1W6</accession>
<name>A0A913X1W6_EXADI</name>
<keyword evidence="1" id="KW-1133">Transmembrane helix</keyword>
<dbReference type="KEGG" id="epa:110236405"/>
<organism evidence="2 3">
    <name type="scientific">Exaiptasia diaphana</name>
    <name type="common">Tropical sea anemone</name>
    <name type="synonym">Aiptasia pulchella</name>
    <dbReference type="NCBI Taxonomy" id="2652724"/>
    <lineage>
        <taxon>Eukaryota</taxon>
        <taxon>Metazoa</taxon>
        <taxon>Cnidaria</taxon>
        <taxon>Anthozoa</taxon>
        <taxon>Hexacorallia</taxon>
        <taxon>Actiniaria</taxon>
        <taxon>Aiptasiidae</taxon>
        <taxon>Exaiptasia</taxon>
    </lineage>
</organism>
<dbReference type="GeneID" id="110236405"/>
<keyword evidence="3" id="KW-1185">Reference proteome</keyword>
<feature type="transmembrane region" description="Helical" evidence="1">
    <location>
        <begin position="189"/>
        <end position="208"/>
    </location>
</feature>
<reference evidence="2" key="1">
    <citation type="submission" date="2022-11" db="UniProtKB">
        <authorList>
            <consortium name="EnsemblMetazoa"/>
        </authorList>
    </citation>
    <scope>IDENTIFICATION</scope>
</reference>
<dbReference type="OrthoDB" id="5977605at2759"/>
<evidence type="ECO:0000256" key="1">
    <source>
        <dbReference type="SAM" id="Phobius"/>
    </source>
</evidence>
<dbReference type="EnsemblMetazoa" id="XM_021041927.2">
    <property type="protein sequence ID" value="XP_020897586.1"/>
    <property type="gene ID" value="LOC110236405"/>
</dbReference>
<proteinExistence type="predicted"/>
<feature type="transmembrane region" description="Helical" evidence="1">
    <location>
        <begin position="247"/>
        <end position="268"/>
    </location>
</feature>
<protein>
    <submittedName>
        <fullName evidence="2">Uncharacterized protein</fullName>
    </submittedName>
</protein>
<evidence type="ECO:0000313" key="2">
    <source>
        <dbReference type="EnsemblMetazoa" id="XP_020897586.1"/>
    </source>
</evidence>
<keyword evidence="1" id="KW-0472">Membrane</keyword>
<feature type="transmembrane region" description="Helical" evidence="1">
    <location>
        <begin position="280"/>
        <end position="306"/>
    </location>
</feature>
<feature type="transmembrane region" description="Helical" evidence="1">
    <location>
        <begin position="142"/>
        <end position="168"/>
    </location>
</feature>